<protein>
    <submittedName>
        <fullName evidence="1">Uncharacterized protein</fullName>
    </submittedName>
</protein>
<evidence type="ECO:0000313" key="1">
    <source>
        <dbReference type="EMBL" id="AUD77835.1"/>
    </source>
</evidence>
<dbReference type="PANTHER" id="PTHR35564">
    <property type="match status" value="1"/>
</dbReference>
<dbReference type="InterPro" id="IPR010732">
    <property type="entry name" value="T6SS_TssG-like"/>
</dbReference>
<dbReference type="OrthoDB" id="1523296at2"/>
<keyword evidence="2" id="KW-1185">Reference proteome</keyword>
<organism evidence="1 2">
    <name type="scientific">Kangiella profundi</name>
    <dbReference type="NCBI Taxonomy" id="1561924"/>
    <lineage>
        <taxon>Bacteria</taxon>
        <taxon>Pseudomonadati</taxon>
        <taxon>Pseudomonadota</taxon>
        <taxon>Gammaproteobacteria</taxon>
        <taxon>Kangiellales</taxon>
        <taxon>Kangiellaceae</taxon>
        <taxon>Kangiella</taxon>
    </lineage>
</organism>
<dbReference type="Proteomes" id="UP000232693">
    <property type="component" value="Chromosome"/>
</dbReference>
<dbReference type="RefSeq" id="WP_106645757.1">
    <property type="nucleotide sequence ID" value="NZ_BMGO01000001.1"/>
</dbReference>
<sequence length="264" mass="29733">MIRQSDVLDLHRALSEQVHLGLNLLDAYSPLPEIFSQDILQSIKDQGTGADAFLLMLTRRLNQLLAKGKKRSQLATELKHTVNELDVTSSLYQTRMVSANNDKTATYYCGLMPTTVNTAAALKTVIEHWLVDYIKKVEIQEFVGSWLAIPDEQKSRLGKAGSFNRLGLDVMLGEKQWNYEQKLVIRMYVKDQLEQHKWQEMKQQAAVIKQMVHSYLDSAIEYQVVAVINPQLGTAIQLNSANGGSKLGTDSWLGNLNETTQVVL</sequence>
<accession>A0A2K9A1T0</accession>
<proteinExistence type="predicted"/>
<gene>
    <name evidence="1" type="ORF">CW740_00725</name>
</gene>
<dbReference type="EMBL" id="CP025120">
    <property type="protein sequence ID" value="AUD77835.1"/>
    <property type="molecule type" value="Genomic_DNA"/>
</dbReference>
<reference evidence="1 2" key="1">
    <citation type="submission" date="2017-12" db="EMBL/GenBank/DDBJ databases">
        <title>Kangiella profundi FT102 completed genome.</title>
        <authorList>
            <person name="Xu J."/>
            <person name="Wang J."/>
            <person name="Lu Y."/>
        </authorList>
    </citation>
    <scope>NUCLEOTIDE SEQUENCE [LARGE SCALE GENOMIC DNA]</scope>
    <source>
        <strain evidence="1 2">FT102</strain>
    </source>
</reference>
<dbReference type="Pfam" id="PF06996">
    <property type="entry name" value="T6SS_TssG"/>
    <property type="match status" value="1"/>
</dbReference>
<dbReference type="KEGG" id="kpd:CW740_00725"/>
<evidence type="ECO:0000313" key="2">
    <source>
        <dbReference type="Proteomes" id="UP000232693"/>
    </source>
</evidence>
<name>A0A2K9A1T0_9GAMM</name>
<dbReference type="AlphaFoldDB" id="A0A2K9A1T0"/>
<dbReference type="PANTHER" id="PTHR35564:SF4">
    <property type="entry name" value="CYTOPLASMIC PROTEIN"/>
    <property type="match status" value="1"/>
</dbReference>